<dbReference type="STRING" id="37625.SAMN05660420_02665"/>
<evidence type="ECO:0000256" key="1">
    <source>
        <dbReference type="SAM" id="MobiDB-lite"/>
    </source>
</evidence>
<keyword evidence="3" id="KW-1185">Reference proteome</keyword>
<dbReference type="EMBL" id="FNQN01000008">
    <property type="protein sequence ID" value="SEA62521.1"/>
    <property type="molecule type" value="Genomic_DNA"/>
</dbReference>
<evidence type="ECO:0000313" key="3">
    <source>
        <dbReference type="Proteomes" id="UP000199409"/>
    </source>
</evidence>
<protein>
    <submittedName>
        <fullName evidence="2">Uncharacterized protein</fullName>
    </submittedName>
</protein>
<dbReference type="OrthoDB" id="5395916at2"/>
<proteinExistence type="predicted"/>
<gene>
    <name evidence="2" type="ORF">SAMN05660420_02665</name>
</gene>
<feature type="region of interest" description="Disordered" evidence="1">
    <location>
        <begin position="187"/>
        <end position="241"/>
    </location>
</feature>
<dbReference type="Proteomes" id="UP000199409">
    <property type="component" value="Unassembled WGS sequence"/>
</dbReference>
<organism evidence="2 3">
    <name type="scientific">Desulfuromusa kysingii</name>
    <dbReference type="NCBI Taxonomy" id="37625"/>
    <lineage>
        <taxon>Bacteria</taxon>
        <taxon>Pseudomonadati</taxon>
        <taxon>Thermodesulfobacteriota</taxon>
        <taxon>Desulfuromonadia</taxon>
        <taxon>Desulfuromonadales</taxon>
        <taxon>Geopsychrobacteraceae</taxon>
        <taxon>Desulfuromusa</taxon>
    </lineage>
</organism>
<dbReference type="RefSeq" id="WP_092349533.1">
    <property type="nucleotide sequence ID" value="NZ_FNQN01000008.1"/>
</dbReference>
<name>A0A1H4CQ32_9BACT</name>
<reference evidence="2 3" key="1">
    <citation type="submission" date="2016-10" db="EMBL/GenBank/DDBJ databases">
        <authorList>
            <person name="de Groot N.N."/>
        </authorList>
    </citation>
    <scope>NUCLEOTIDE SEQUENCE [LARGE SCALE GENOMIC DNA]</scope>
    <source>
        <strain evidence="2 3">DSM 7343</strain>
    </source>
</reference>
<feature type="compositionally biased region" description="Polar residues" evidence="1">
    <location>
        <begin position="188"/>
        <end position="209"/>
    </location>
</feature>
<evidence type="ECO:0000313" key="2">
    <source>
        <dbReference type="EMBL" id="SEA62521.1"/>
    </source>
</evidence>
<dbReference type="PROSITE" id="PS51257">
    <property type="entry name" value="PROKAR_LIPOPROTEIN"/>
    <property type="match status" value="1"/>
</dbReference>
<sequence length="262" mass="29571">MTVKNLTFFIPSCFFLLLILAGCSSLHVDMLPTVDWSTVQIVEFQAPPQDRWNLTEPIQTELLAMDFQVVEDHRNPDLLFSYFTQEGIDLTVESEKVLRLRSLHVQFIDPKTKNLVAAADYFYPDNAQPSDFPRGIKELFAGIRQQSQHQPVVTPAASVKAVDEPEALTTEATIATPQPEATLIKQPTPETSAAKNQTEQRITNPSDRSSVAVETATQNVTPVLDKDDEKMQQAVQKTRSPWVPKFQSWGFENWGEESMDDY</sequence>
<dbReference type="AlphaFoldDB" id="A0A1H4CQ32"/>
<accession>A0A1H4CQ32</accession>